<dbReference type="InterPro" id="IPR023213">
    <property type="entry name" value="CAT-like_dom_sf"/>
</dbReference>
<dbReference type="GeneID" id="81375258"/>
<protein>
    <recommendedName>
        <fullName evidence="3">Condensation domain-containing protein</fullName>
    </recommendedName>
</protein>
<comment type="caution">
    <text evidence="1">The sequence shown here is derived from an EMBL/GenBank/DDBJ whole genome shotgun (WGS) entry which is preliminary data.</text>
</comment>
<dbReference type="Proteomes" id="UP001147747">
    <property type="component" value="Unassembled WGS sequence"/>
</dbReference>
<dbReference type="PANTHER" id="PTHR42034">
    <property type="entry name" value="CHROMOSOME 7, WHOLE GENOME SHOTGUN SEQUENCE-RELATED"/>
    <property type="match status" value="1"/>
</dbReference>
<dbReference type="PANTHER" id="PTHR42034:SF1">
    <property type="entry name" value="CONDENSATION DOMAIN-CONTAINING PROTEIN"/>
    <property type="match status" value="1"/>
</dbReference>
<dbReference type="RefSeq" id="XP_056482308.1">
    <property type="nucleotide sequence ID" value="XM_056636278.1"/>
</dbReference>
<accession>A0A9W9VE14</accession>
<dbReference type="EMBL" id="JAPZBU010000011">
    <property type="protein sequence ID" value="KAJ5378522.1"/>
    <property type="molecule type" value="Genomic_DNA"/>
</dbReference>
<evidence type="ECO:0000313" key="1">
    <source>
        <dbReference type="EMBL" id="KAJ5378522.1"/>
    </source>
</evidence>
<organism evidence="1 2">
    <name type="scientific">Penicillium cosmopolitanum</name>
    <dbReference type="NCBI Taxonomy" id="1131564"/>
    <lineage>
        <taxon>Eukaryota</taxon>
        <taxon>Fungi</taxon>
        <taxon>Dikarya</taxon>
        <taxon>Ascomycota</taxon>
        <taxon>Pezizomycotina</taxon>
        <taxon>Eurotiomycetes</taxon>
        <taxon>Eurotiomycetidae</taxon>
        <taxon>Eurotiales</taxon>
        <taxon>Aspergillaceae</taxon>
        <taxon>Penicillium</taxon>
    </lineage>
</organism>
<dbReference type="SUPFAM" id="SSF52777">
    <property type="entry name" value="CoA-dependent acyltransferases"/>
    <property type="match status" value="1"/>
</dbReference>
<evidence type="ECO:0008006" key="3">
    <source>
        <dbReference type="Google" id="ProtNLM"/>
    </source>
</evidence>
<dbReference type="Gene3D" id="3.30.559.30">
    <property type="entry name" value="Nonribosomal peptide synthetase, condensation domain"/>
    <property type="match status" value="1"/>
</dbReference>
<proteinExistence type="predicted"/>
<reference evidence="1" key="1">
    <citation type="submission" date="2022-12" db="EMBL/GenBank/DDBJ databases">
        <authorList>
            <person name="Petersen C."/>
        </authorList>
    </citation>
    <scope>NUCLEOTIDE SEQUENCE</scope>
    <source>
        <strain evidence="1">IBT 29677</strain>
    </source>
</reference>
<dbReference type="Gene3D" id="3.30.559.10">
    <property type="entry name" value="Chloramphenicol acetyltransferase-like domain"/>
    <property type="match status" value="1"/>
</dbReference>
<name>A0A9W9VE14_9EURO</name>
<evidence type="ECO:0000313" key="2">
    <source>
        <dbReference type="Proteomes" id="UP001147747"/>
    </source>
</evidence>
<dbReference type="OrthoDB" id="2548233at2759"/>
<sequence>MAISVDSRFEWKLTQPGRWERDIDEAEEFYASLAKAYEGTGRVFFAMTGFISFSVTVEPGTHFLDTEKRVEQALKNAWIRLRFDHPTIASRVQYDPVQERYKKTYQTFTDSASQRQWLEDTFCVVTERMSGLDWCNSDPPVPALPTLFLVKAPASKDQTFRADLVLRSHHDIIDGMGTLLLFNNFFSIAADAYEQTNYKLPQFGEEWSSLSPPLRVAAGIPASLSAEHEKQMQGILKHNAALKEGIQIASPPFQRQNSLPGKHQRVAVTLSENKTAVLLEKCRNLGLSITHAYHAAIALAVRDLQERKENERMVRYVSYCLVNERHHCKPPYSTSAHPASVYHSGSGPCLAVDLVVPGLRSSKATTTDGESFLPIAQHIRDYYLEIRGNREYIKLVPSFWAMSIFPYPGPDTPAIPARNETPSVSISSMGVIDKVIRHNYGSFSVDDPWVTGEELGTGLGVFLDTWKGRLTLSAAYNDSWHGKEEALDVLNRCNDIVFRGLGI</sequence>
<reference evidence="1" key="2">
    <citation type="journal article" date="2023" name="IMA Fungus">
        <title>Comparative genomic study of the Penicillium genus elucidates a diverse pangenome and 15 lateral gene transfer events.</title>
        <authorList>
            <person name="Petersen C."/>
            <person name="Sorensen T."/>
            <person name="Nielsen M.R."/>
            <person name="Sondergaard T.E."/>
            <person name="Sorensen J.L."/>
            <person name="Fitzpatrick D.A."/>
            <person name="Frisvad J.C."/>
            <person name="Nielsen K.L."/>
        </authorList>
    </citation>
    <scope>NUCLEOTIDE SEQUENCE</scope>
    <source>
        <strain evidence="1">IBT 29677</strain>
    </source>
</reference>
<keyword evidence="2" id="KW-1185">Reference proteome</keyword>
<gene>
    <name evidence="1" type="ORF">N7509_011641</name>
</gene>
<dbReference type="AlphaFoldDB" id="A0A9W9VE14"/>